<evidence type="ECO:0000313" key="6">
    <source>
        <dbReference type="EMBL" id="SES65070.1"/>
    </source>
</evidence>
<keyword evidence="1 4" id="KW-0547">Nucleotide-binding</keyword>
<dbReference type="GO" id="GO:0004519">
    <property type="term" value="F:endonuclease activity"/>
    <property type="evidence" value="ECO:0007669"/>
    <property type="project" value="UniProtKB-KW"/>
</dbReference>
<dbReference type="Gene3D" id="1.10.150.20">
    <property type="entry name" value="5' to 3' exonuclease, C-terminal subdomain"/>
    <property type="match status" value="1"/>
</dbReference>
<dbReference type="PIRSF" id="PIRSF029254">
    <property type="entry name" value="MutS_C_archaeal"/>
    <property type="match status" value="1"/>
</dbReference>
<dbReference type="Proteomes" id="UP000243338">
    <property type="component" value="Unassembled WGS sequence"/>
</dbReference>
<keyword evidence="4" id="KW-0378">Hydrolase</keyword>
<dbReference type="GO" id="GO:0006298">
    <property type="term" value="P:mismatch repair"/>
    <property type="evidence" value="ECO:0007669"/>
    <property type="project" value="InterPro"/>
</dbReference>
<comment type="similarity">
    <text evidence="4">Belongs to the DNA mismatch repair MutS family. Archaeal Muts2 subfamily.</text>
</comment>
<evidence type="ECO:0000256" key="2">
    <source>
        <dbReference type="ARBA" id="ARBA00022840"/>
    </source>
</evidence>
<dbReference type="PANTHER" id="PTHR11361:SF125">
    <property type="entry name" value="DNA-BINDING PROTEIN MUTS2"/>
    <property type="match status" value="1"/>
</dbReference>
<gene>
    <name evidence="4" type="primary">mutS2</name>
    <name evidence="6" type="ORF">SAMN04488587_0333</name>
</gene>
<protein>
    <recommendedName>
        <fullName evidence="4">DNA-binding protein MutS2</fullName>
    </recommendedName>
</protein>
<dbReference type="PANTHER" id="PTHR11361">
    <property type="entry name" value="DNA MISMATCH REPAIR PROTEIN MUTS FAMILY MEMBER"/>
    <property type="match status" value="1"/>
</dbReference>
<name>A0A1H9Y832_9EURY</name>
<evidence type="ECO:0000259" key="5">
    <source>
        <dbReference type="SMART" id="SM00534"/>
    </source>
</evidence>
<dbReference type="GO" id="GO:0005524">
    <property type="term" value="F:ATP binding"/>
    <property type="evidence" value="ECO:0007669"/>
    <property type="project" value="UniProtKB-UniRule"/>
</dbReference>
<dbReference type="GO" id="GO:0030983">
    <property type="term" value="F:mismatched DNA binding"/>
    <property type="evidence" value="ECO:0007669"/>
    <property type="project" value="InterPro"/>
</dbReference>
<dbReference type="InterPro" id="IPR045076">
    <property type="entry name" value="MutS"/>
</dbReference>
<evidence type="ECO:0000256" key="4">
    <source>
        <dbReference type="HAMAP-Rule" id="MF_00971"/>
    </source>
</evidence>
<dbReference type="SMART" id="SM00534">
    <property type="entry name" value="MUTSac"/>
    <property type="match status" value="1"/>
</dbReference>
<reference evidence="7" key="1">
    <citation type="submission" date="2016-10" db="EMBL/GenBank/DDBJ databases">
        <authorList>
            <person name="Varghese N."/>
            <person name="Submissions S."/>
        </authorList>
    </citation>
    <scope>NUCLEOTIDE SEQUENCE [LARGE SCALE GENOMIC DNA]</scope>
    <source>
        <strain evidence="7">SLH 33</strain>
    </source>
</reference>
<organism evidence="6 7">
    <name type="scientific">Methanococcoides vulcani</name>
    <dbReference type="NCBI Taxonomy" id="1353158"/>
    <lineage>
        <taxon>Archaea</taxon>
        <taxon>Methanobacteriati</taxon>
        <taxon>Methanobacteriota</taxon>
        <taxon>Stenosarchaea group</taxon>
        <taxon>Methanomicrobia</taxon>
        <taxon>Methanosarcinales</taxon>
        <taxon>Methanosarcinaceae</taxon>
        <taxon>Methanococcoides</taxon>
    </lineage>
</organism>
<proteinExistence type="inferred from homology"/>
<dbReference type="GO" id="GO:0140664">
    <property type="term" value="F:ATP-dependent DNA damage sensor activity"/>
    <property type="evidence" value="ECO:0007669"/>
    <property type="project" value="InterPro"/>
</dbReference>
<dbReference type="HAMAP" id="MF_00971">
    <property type="entry name" value="MutS2_archaea"/>
    <property type="match status" value="1"/>
</dbReference>
<evidence type="ECO:0000313" key="7">
    <source>
        <dbReference type="Proteomes" id="UP000243338"/>
    </source>
</evidence>
<accession>A0A1H9Y832</accession>
<dbReference type="InterPro" id="IPR027417">
    <property type="entry name" value="P-loop_NTPase"/>
</dbReference>
<feature type="binding site" evidence="4">
    <location>
        <begin position="527"/>
        <end position="534"/>
    </location>
    <ligand>
        <name>ATP</name>
        <dbReference type="ChEBI" id="CHEBI:30616"/>
    </ligand>
</feature>
<dbReference type="Gene3D" id="3.40.50.300">
    <property type="entry name" value="P-loop containing nucleotide triphosphate hydrolases"/>
    <property type="match status" value="1"/>
</dbReference>
<feature type="domain" description="DNA mismatch repair proteins mutS family" evidence="5">
    <location>
        <begin position="520"/>
        <end position="709"/>
    </location>
</feature>
<keyword evidence="7" id="KW-1185">Reference proteome</keyword>
<keyword evidence="3 4" id="KW-0238">DNA-binding</keyword>
<evidence type="ECO:0000256" key="3">
    <source>
        <dbReference type="ARBA" id="ARBA00023125"/>
    </source>
</evidence>
<dbReference type="GO" id="GO:0016787">
    <property type="term" value="F:hydrolase activity"/>
    <property type="evidence" value="ECO:0007669"/>
    <property type="project" value="UniProtKB-KW"/>
</dbReference>
<dbReference type="SUPFAM" id="SSF47781">
    <property type="entry name" value="RuvA domain 2-like"/>
    <property type="match status" value="1"/>
</dbReference>
<keyword evidence="2 4" id="KW-0067">ATP-binding</keyword>
<dbReference type="FunFam" id="3.40.50.300:FF:002865">
    <property type="entry name" value="DNA-binding protein MutS2"/>
    <property type="match status" value="1"/>
</dbReference>
<dbReference type="AlphaFoldDB" id="A0A1H9Y832"/>
<comment type="cofactor">
    <cofactor evidence="4">
        <name>a divalent metal cation</name>
        <dbReference type="ChEBI" id="CHEBI:60240"/>
    </cofactor>
</comment>
<dbReference type="STRING" id="1353158.SAMN04488587_0333"/>
<dbReference type="InterPro" id="IPR000432">
    <property type="entry name" value="DNA_mismatch_repair_MutS_C"/>
</dbReference>
<keyword evidence="6" id="KW-0540">Nuclease</keyword>
<keyword evidence="6" id="KW-0255">Endonuclease</keyword>
<dbReference type="EMBL" id="FOHQ01000001">
    <property type="protein sequence ID" value="SES65070.1"/>
    <property type="molecule type" value="Genomic_DNA"/>
</dbReference>
<dbReference type="InterPro" id="IPR012401">
    <property type="entry name" value="DNA-bd_MutS2_arc"/>
</dbReference>
<comment type="function">
    <text evidence="4">Has ATPase and non-specific DNA-binding activities.</text>
</comment>
<dbReference type="SUPFAM" id="SSF52540">
    <property type="entry name" value="P-loop containing nucleoside triphosphate hydrolases"/>
    <property type="match status" value="1"/>
</dbReference>
<evidence type="ECO:0000256" key="1">
    <source>
        <dbReference type="ARBA" id="ARBA00022741"/>
    </source>
</evidence>
<dbReference type="InterPro" id="IPR010994">
    <property type="entry name" value="RuvA_2-like"/>
</dbReference>
<sequence length="709" mass="78640">MIDGLQGEIMKGLQDIPRIGEKMAKRFEEHFGSEDAALEAILGGDIAGISEVEGVGQRYAISLVHEVRAQLEGVTMNDFLKTKEGVDIYERLLDIIKQFSHTRYAKDKLHVYIPYPESKKDKIEEVRNATAGYMGTARIMGDNQDLISLLSCIKTLECKYAIPKIRDRAILTTESKQYEVAKQIYGDLMDVQLVKGGGEFVDVARGYSHVVAADDKCMLFDLPEDIDPEFLTDIQKVDMWYMVPELEIAFFAKNLGSLESTILMTQMLRTSGIGFVEEIGGNDLEDLKSTLSLIDSSGDVKSGSDAAIDRLVLISDQVDECVSKVISDANSTLDSCLEQSKLTLSGQDMLKVMNGKIEIKDLLEKELYHSYNSVVKEAKGRLASELCLEKGELLLLESFFPDEISHPLEVQQDQLYAFKQQISNQIQRKKVQHKRNIAKALSTYHDIAQKMVREALDFDVGFSIGCFAREFDLQMPELIDSSGIAFEDATNLFIKTRHGSVVPIDYSVGGTTRDPDGNKSGVVLLSGVNSGGKTSMLELVAQCIILAHMGFPTPAKYLEIGLTEGFYYFGKSKGTLDAGAFETTLVDFSVVANDSPKIVLADELESITEPGASAKIIGGILEVLSENSNSTSIFVSHLSELILENTKCSVRVDGIEASGLDKDLNLIVERTPRYNYVAKSTPELIVERLSRRSEGIEQEFYRKLKEKFQ</sequence>